<evidence type="ECO:0000313" key="2">
    <source>
        <dbReference type="EMBL" id="MBB6097807.1"/>
    </source>
</evidence>
<dbReference type="Gene3D" id="1.10.10.10">
    <property type="entry name" value="Winged helix-like DNA-binding domain superfamily/Winged helix DNA-binding domain"/>
    <property type="match status" value="1"/>
</dbReference>
<sequence>MSLENSGSLHFLMLGWTITQGLIRRVLPAMQQECGLDLRDLLVLTHVRGGVVYPTHLAEDLQLPKYVVSRTLEGLMAAGLVTRSIDERDSRRARLSLTLEGERRIDQALRLIEREVSPYLSGLGADTTVLLDMLQHIADQVRPVEEQAAASEDGASS</sequence>
<organism evidence="2 3">
    <name type="scientific">Deinobacterium chartae</name>
    <dbReference type="NCBI Taxonomy" id="521158"/>
    <lineage>
        <taxon>Bacteria</taxon>
        <taxon>Thermotogati</taxon>
        <taxon>Deinococcota</taxon>
        <taxon>Deinococci</taxon>
        <taxon>Deinococcales</taxon>
        <taxon>Deinococcaceae</taxon>
        <taxon>Deinobacterium</taxon>
    </lineage>
</organism>
<evidence type="ECO:0000259" key="1">
    <source>
        <dbReference type="PROSITE" id="PS50995"/>
    </source>
</evidence>
<dbReference type="PROSITE" id="PS50995">
    <property type="entry name" value="HTH_MARR_2"/>
    <property type="match status" value="1"/>
</dbReference>
<dbReference type="Proteomes" id="UP000569951">
    <property type="component" value="Unassembled WGS sequence"/>
</dbReference>
<dbReference type="Pfam" id="PF12802">
    <property type="entry name" value="MarR_2"/>
    <property type="match status" value="1"/>
</dbReference>
<dbReference type="PANTHER" id="PTHR33164">
    <property type="entry name" value="TRANSCRIPTIONAL REGULATOR, MARR FAMILY"/>
    <property type="match status" value="1"/>
</dbReference>
<keyword evidence="3" id="KW-1185">Reference proteome</keyword>
<dbReference type="SUPFAM" id="SSF46785">
    <property type="entry name" value="Winged helix' DNA-binding domain"/>
    <property type="match status" value="1"/>
</dbReference>
<dbReference type="InterPro" id="IPR036388">
    <property type="entry name" value="WH-like_DNA-bd_sf"/>
</dbReference>
<dbReference type="AlphaFoldDB" id="A0A841HWP1"/>
<dbReference type="GO" id="GO:0003677">
    <property type="term" value="F:DNA binding"/>
    <property type="evidence" value="ECO:0007669"/>
    <property type="project" value="UniProtKB-KW"/>
</dbReference>
<evidence type="ECO:0000313" key="3">
    <source>
        <dbReference type="Proteomes" id="UP000569951"/>
    </source>
</evidence>
<dbReference type="GO" id="GO:0003700">
    <property type="term" value="F:DNA-binding transcription factor activity"/>
    <property type="evidence" value="ECO:0007669"/>
    <property type="project" value="InterPro"/>
</dbReference>
<dbReference type="SMART" id="SM00347">
    <property type="entry name" value="HTH_MARR"/>
    <property type="match status" value="1"/>
</dbReference>
<name>A0A841HWP1_9DEIO</name>
<dbReference type="InterPro" id="IPR000835">
    <property type="entry name" value="HTH_MarR-typ"/>
</dbReference>
<dbReference type="GO" id="GO:0006950">
    <property type="term" value="P:response to stress"/>
    <property type="evidence" value="ECO:0007669"/>
    <property type="project" value="TreeGrafter"/>
</dbReference>
<gene>
    <name evidence="2" type="ORF">HNR42_001230</name>
</gene>
<keyword evidence="2" id="KW-0238">DNA-binding</keyword>
<reference evidence="2 3" key="1">
    <citation type="submission" date="2020-08" db="EMBL/GenBank/DDBJ databases">
        <title>Genomic Encyclopedia of Type Strains, Phase IV (KMG-IV): sequencing the most valuable type-strain genomes for metagenomic binning, comparative biology and taxonomic classification.</title>
        <authorList>
            <person name="Goeker M."/>
        </authorList>
    </citation>
    <scope>NUCLEOTIDE SEQUENCE [LARGE SCALE GENOMIC DNA]</scope>
    <source>
        <strain evidence="2 3">DSM 21458</strain>
    </source>
</reference>
<dbReference type="EMBL" id="JACHHG010000004">
    <property type="protein sequence ID" value="MBB6097807.1"/>
    <property type="molecule type" value="Genomic_DNA"/>
</dbReference>
<dbReference type="InterPro" id="IPR036390">
    <property type="entry name" value="WH_DNA-bd_sf"/>
</dbReference>
<dbReference type="InterPro" id="IPR039422">
    <property type="entry name" value="MarR/SlyA-like"/>
</dbReference>
<accession>A0A841HWP1</accession>
<protein>
    <submittedName>
        <fullName evidence="2">DNA-binding MarR family transcriptional regulator</fullName>
    </submittedName>
</protein>
<proteinExistence type="predicted"/>
<dbReference type="RefSeq" id="WP_183985626.1">
    <property type="nucleotide sequence ID" value="NZ_JACHHG010000004.1"/>
</dbReference>
<dbReference type="PANTHER" id="PTHR33164:SF43">
    <property type="entry name" value="HTH-TYPE TRANSCRIPTIONAL REPRESSOR YETL"/>
    <property type="match status" value="1"/>
</dbReference>
<feature type="domain" description="HTH marR-type" evidence="1">
    <location>
        <begin position="1"/>
        <end position="143"/>
    </location>
</feature>
<comment type="caution">
    <text evidence="2">The sequence shown here is derived from an EMBL/GenBank/DDBJ whole genome shotgun (WGS) entry which is preliminary data.</text>
</comment>